<accession>A0A7X5QQH5</accession>
<dbReference type="InterPro" id="IPR005119">
    <property type="entry name" value="LysR_subst-bd"/>
</dbReference>
<proteinExistence type="predicted"/>
<organism evidence="2 3">
    <name type="scientific">Photorhabdus stackebrandtii</name>
    <dbReference type="NCBI Taxonomy" id="1123042"/>
    <lineage>
        <taxon>Bacteria</taxon>
        <taxon>Pseudomonadati</taxon>
        <taxon>Pseudomonadota</taxon>
        <taxon>Gammaproteobacteria</taxon>
        <taxon>Enterobacterales</taxon>
        <taxon>Morganellaceae</taxon>
        <taxon>Photorhabdus</taxon>
    </lineage>
</organism>
<dbReference type="AlphaFoldDB" id="A0A7X5QQH5"/>
<dbReference type="Gene3D" id="3.40.190.290">
    <property type="match status" value="1"/>
</dbReference>
<sequence length="97" mass="11039">MIIVSTDRLLNGTLKITILSEAGSQLLAPLLAKFARLHPNLMLLCDTQLMPRDVIEDDIDILLTFNRELLENSAYHAKTLARWFYLTKWRTGVKSAP</sequence>
<comment type="caution">
    <text evidence="2">The sequence shown here is derived from an EMBL/GenBank/DDBJ whole genome shotgun (WGS) entry which is preliminary data.</text>
</comment>
<evidence type="ECO:0000259" key="1">
    <source>
        <dbReference type="Pfam" id="PF03466"/>
    </source>
</evidence>
<feature type="domain" description="LysR substrate-binding" evidence="1">
    <location>
        <begin position="9"/>
        <end position="82"/>
    </location>
</feature>
<dbReference type="SUPFAM" id="SSF53850">
    <property type="entry name" value="Periplasmic binding protein-like II"/>
    <property type="match status" value="1"/>
</dbReference>
<name>A0A7X5QQH5_9GAMM</name>
<evidence type="ECO:0000313" key="3">
    <source>
        <dbReference type="Proteomes" id="UP000547931"/>
    </source>
</evidence>
<evidence type="ECO:0000313" key="2">
    <source>
        <dbReference type="EMBL" id="NHB98668.1"/>
    </source>
</evidence>
<keyword evidence="3" id="KW-1185">Reference proteome</keyword>
<dbReference type="Proteomes" id="UP000547931">
    <property type="component" value="Unassembled WGS sequence"/>
</dbReference>
<dbReference type="EMBL" id="PUJV01000052">
    <property type="protein sequence ID" value="NHB98668.1"/>
    <property type="molecule type" value="Genomic_DNA"/>
</dbReference>
<protein>
    <recommendedName>
        <fullName evidence="1">LysR substrate-binding domain-containing protein</fullName>
    </recommendedName>
</protein>
<gene>
    <name evidence="2" type="ORF">C5470_20995</name>
</gene>
<dbReference type="Pfam" id="PF03466">
    <property type="entry name" value="LysR_substrate"/>
    <property type="match status" value="1"/>
</dbReference>
<reference evidence="2 3" key="1">
    <citation type="submission" date="2018-02" db="EMBL/GenBank/DDBJ databases">
        <authorList>
            <person name="Machado R.A."/>
        </authorList>
    </citation>
    <scope>NUCLEOTIDE SEQUENCE [LARGE SCALE GENOMIC DNA]</scope>
    <source>
        <strain evidence="2 3">DSM 23271</strain>
    </source>
</reference>